<evidence type="ECO:0000313" key="3">
    <source>
        <dbReference type="Proteomes" id="UP001066276"/>
    </source>
</evidence>
<reference evidence="2" key="1">
    <citation type="journal article" date="2022" name="bioRxiv">
        <title>Sequencing and chromosome-scale assembly of the giantPleurodeles waltlgenome.</title>
        <authorList>
            <person name="Brown T."/>
            <person name="Elewa A."/>
            <person name="Iarovenko S."/>
            <person name="Subramanian E."/>
            <person name="Araus A.J."/>
            <person name="Petzold A."/>
            <person name="Susuki M."/>
            <person name="Suzuki K.-i.T."/>
            <person name="Hayashi T."/>
            <person name="Toyoda A."/>
            <person name="Oliveira C."/>
            <person name="Osipova E."/>
            <person name="Leigh N.D."/>
            <person name="Simon A."/>
            <person name="Yun M.H."/>
        </authorList>
    </citation>
    <scope>NUCLEOTIDE SEQUENCE</scope>
    <source>
        <strain evidence="2">20211129_DDA</strain>
        <tissue evidence="2">Liver</tissue>
    </source>
</reference>
<name>A0AAV7WXE2_PLEWA</name>
<organism evidence="2 3">
    <name type="scientific">Pleurodeles waltl</name>
    <name type="common">Iberian ribbed newt</name>
    <dbReference type="NCBI Taxonomy" id="8319"/>
    <lineage>
        <taxon>Eukaryota</taxon>
        <taxon>Metazoa</taxon>
        <taxon>Chordata</taxon>
        <taxon>Craniata</taxon>
        <taxon>Vertebrata</taxon>
        <taxon>Euteleostomi</taxon>
        <taxon>Amphibia</taxon>
        <taxon>Batrachia</taxon>
        <taxon>Caudata</taxon>
        <taxon>Salamandroidea</taxon>
        <taxon>Salamandridae</taxon>
        <taxon>Pleurodelinae</taxon>
        <taxon>Pleurodeles</taxon>
    </lineage>
</organism>
<gene>
    <name evidence="2" type="ORF">NDU88_006163</name>
</gene>
<proteinExistence type="predicted"/>
<feature type="region of interest" description="Disordered" evidence="1">
    <location>
        <begin position="1"/>
        <end position="64"/>
    </location>
</feature>
<dbReference type="AlphaFoldDB" id="A0AAV7WXE2"/>
<dbReference type="EMBL" id="JANPWB010000001">
    <property type="protein sequence ID" value="KAJ1218585.1"/>
    <property type="molecule type" value="Genomic_DNA"/>
</dbReference>
<protein>
    <submittedName>
        <fullName evidence="2">Uncharacterized protein</fullName>
    </submittedName>
</protein>
<evidence type="ECO:0000313" key="2">
    <source>
        <dbReference type="EMBL" id="KAJ1218585.1"/>
    </source>
</evidence>
<keyword evidence="3" id="KW-1185">Reference proteome</keyword>
<sequence>MTDRVPMNLRAQWTAEPDREPGDEGLEDDTAPPGRPEGLLRLGKGAARSRRRGPSSKTDRVGEPEWLQLVSYPTVMPAGYQMPVERTVLKFW</sequence>
<dbReference type="Proteomes" id="UP001066276">
    <property type="component" value="Chromosome 1_1"/>
</dbReference>
<accession>A0AAV7WXE2</accession>
<evidence type="ECO:0000256" key="1">
    <source>
        <dbReference type="SAM" id="MobiDB-lite"/>
    </source>
</evidence>
<comment type="caution">
    <text evidence="2">The sequence shown here is derived from an EMBL/GenBank/DDBJ whole genome shotgun (WGS) entry which is preliminary data.</text>
</comment>